<sequence>MQDPLTLLVQVQAAQKAVREQIWLEIAVREAPRPDCLQTGLSLWRRLRVRLHRRPAAQQAASFRGGSRVDVCLA</sequence>
<dbReference type="RefSeq" id="WP_013156614.1">
    <property type="nucleotide sequence ID" value="NC_014212.1"/>
</dbReference>
<organism evidence="1 2">
    <name type="scientific">Allomeiothermus silvanus (strain ATCC 700542 / DSM 9946 / NBRC 106475 / NCIMB 13440 / VI-R2)</name>
    <name type="common">Thermus silvanus</name>
    <dbReference type="NCBI Taxonomy" id="526227"/>
    <lineage>
        <taxon>Bacteria</taxon>
        <taxon>Thermotogati</taxon>
        <taxon>Deinococcota</taxon>
        <taxon>Deinococci</taxon>
        <taxon>Thermales</taxon>
        <taxon>Thermaceae</taxon>
        <taxon>Allomeiothermus</taxon>
    </lineage>
</organism>
<reference evidence="1 2" key="1">
    <citation type="journal article" date="2010" name="Stand. Genomic Sci.">
        <title>Complete genome sequence of Meiothermus silvanus type strain (VI-R2).</title>
        <authorList>
            <person name="Sikorski J."/>
            <person name="Tindall B.J."/>
            <person name="Lowry S."/>
            <person name="Lucas S."/>
            <person name="Nolan M."/>
            <person name="Copeland A."/>
            <person name="Glavina Del Rio T."/>
            <person name="Tice H."/>
            <person name="Cheng J.F."/>
            <person name="Han C."/>
            <person name="Pitluck S."/>
            <person name="Liolios K."/>
            <person name="Ivanova N."/>
            <person name="Mavromatis K."/>
            <person name="Mikhailova N."/>
            <person name="Pati A."/>
            <person name="Goodwin L."/>
            <person name="Chen A."/>
            <person name="Palaniappan K."/>
            <person name="Land M."/>
            <person name="Hauser L."/>
            <person name="Chang Y.J."/>
            <person name="Jeffries C.D."/>
            <person name="Rohde M."/>
            <person name="Goker M."/>
            <person name="Woyke T."/>
            <person name="Bristow J."/>
            <person name="Eisen J.A."/>
            <person name="Markowitz V."/>
            <person name="Hugenholtz P."/>
            <person name="Kyrpides N.C."/>
            <person name="Klenk H.P."/>
            <person name="Lapidus A."/>
        </authorList>
    </citation>
    <scope>NUCLEOTIDE SEQUENCE [LARGE SCALE GENOMIC DNA]</scope>
    <source>
        <strain evidence="2">ATCC 700542 / DSM 9946 / VI-R2</strain>
    </source>
</reference>
<dbReference type="EMBL" id="CP002042">
    <property type="protein sequence ID" value="ADH62006.1"/>
    <property type="molecule type" value="Genomic_DNA"/>
</dbReference>
<dbReference type="AlphaFoldDB" id="D7BG85"/>
<proteinExistence type="predicted"/>
<name>D7BG85_ALLS1</name>
<dbReference type="KEGG" id="msv:Mesil_0059"/>
<dbReference type="STRING" id="526227.Mesil_0059"/>
<dbReference type="HOGENOM" id="CLU_2683557_0_0_0"/>
<keyword evidence="2" id="KW-1185">Reference proteome</keyword>
<evidence type="ECO:0000313" key="1">
    <source>
        <dbReference type="EMBL" id="ADH62006.1"/>
    </source>
</evidence>
<gene>
    <name evidence="1" type="ordered locus">Mesil_0059</name>
</gene>
<evidence type="ECO:0000313" key="2">
    <source>
        <dbReference type="Proteomes" id="UP000001916"/>
    </source>
</evidence>
<dbReference type="Proteomes" id="UP000001916">
    <property type="component" value="Chromosome"/>
</dbReference>
<protein>
    <submittedName>
        <fullName evidence="1">Phospholipase D family protein</fullName>
    </submittedName>
</protein>
<accession>D7BG85</accession>